<dbReference type="EMBL" id="DS989852">
    <property type="protein sequence ID" value="EDX74652.1"/>
    <property type="molecule type" value="Genomic_DNA"/>
</dbReference>
<keyword evidence="2" id="KW-1185">Reference proteome</keyword>
<evidence type="ECO:0000313" key="2">
    <source>
        <dbReference type="Proteomes" id="UP000003835"/>
    </source>
</evidence>
<dbReference type="AlphaFoldDB" id="B4VTK9"/>
<dbReference type="HOGENOM" id="CLU_3078695_0_0_3"/>
<organism evidence="1 2">
    <name type="scientific">Coleofasciculus chthonoplastes PCC 7420</name>
    <dbReference type="NCBI Taxonomy" id="118168"/>
    <lineage>
        <taxon>Bacteria</taxon>
        <taxon>Bacillati</taxon>
        <taxon>Cyanobacteriota</taxon>
        <taxon>Cyanophyceae</taxon>
        <taxon>Coleofasciculales</taxon>
        <taxon>Coleofasciculaceae</taxon>
        <taxon>Coleofasciculus</taxon>
    </lineage>
</organism>
<dbReference type="Proteomes" id="UP000003835">
    <property type="component" value="Unassembled WGS sequence"/>
</dbReference>
<name>B4VTK9_9CYAN</name>
<sequence length="52" mass="6082">MLQSQWGIGFQETNVRLVLTLSDSIAPLLPFSYYKNNNHSHEREWSNVHLPL</sequence>
<proteinExistence type="predicted"/>
<reference evidence="1 2" key="1">
    <citation type="submission" date="2008-07" db="EMBL/GenBank/DDBJ databases">
        <authorList>
            <person name="Tandeau de Marsac N."/>
            <person name="Ferriera S."/>
            <person name="Johnson J."/>
            <person name="Kravitz S."/>
            <person name="Beeson K."/>
            <person name="Sutton G."/>
            <person name="Rogers Y.-H."/>
            <person name="Friedman R."/>
            <person name="Frazier M."/>
            <person name="Venter J.C."/>
        </authorList>
    </citation>
    <scope>NUCLEOTIDE SEQUENCE [LARGE SCALE GENOMIC DNA]</scope>
    <source>
        <strain evidence="1 2">PCC 7420</strain>
    </source>
</reference>
<evidence type="ECO:0000313" key="1">
    <source>
        <dbReference type="EMBL" id="EDX74652.1"/>
    </source>
</evidence>
<protein>
    <submittedName>
        <fullName evidence="1">Uncharacterized protein</fullName>
    </submittedName>
</protein>
<gene>
    <name evidence="1" type="ORF">MC7420_6130</name>
</gene>
<accession>B4VTK9</accession>